<keyword evidence="1" id="KW-0802">TPR repeat</keyword>
<evidence type="ECO:0000313" key="3">
    <source>
        <dbReference type="EMBL" id="MDC8770253.1"/>
    </source>
</evidence>
<dbReference type="EMBL" id="JAQQXT010000001">
    <property type="protein sequence ID" value="MDC8770253.1"/>
    <property type="molecule type" value="Genomic_DNA"/>
</dbReference>
<evidence type="ECO:0000256" key="1">
    <source>
        <dbReference type="PROSITE-ProRule" id="PRU00339"/>
    </source>
</evidence>
<dbReference type="PROSITE" id="PS51257">
    <property type="entry name" value="PROKAR_LIPOPROTEIN"/>
    <property type="match status" value="1"/>
</dbReference>
<gene>
    <name evidence="3" type="ORF">PRZ03_01625</name>
</gene>
<dbReference type="InterPro" id="IPR019734">
    <property type="entry name" value="TPR_rpt"/>
</dbReference>
<dbReference type="Proteomes" id="UP001221189">
    <property type="component" value="Unassembled WGS sequence"/>
</dbReference>
<dbReference type="Pfam" id="PF13432">
    <property type="entry name" value="TPR_16"/>
    <property type="match status" value="1"/>
</dbReference>
<dbReference type="Gene3D" id="1.25.40.10">
    <property type="entry name" value="Tetratricopeptide repeat domain"/>
    <property type="match status" value="1"/>
</dbReference>
<accession>A0ABT5K8P5</accession>
<dbReference type="SUPFAM" id="SSF50242">
    <property type="entry name" value="TIMP-like"/>
    <property type="match status" value="1"/>
</dbReference>
<name>A0ABT5K8P5_9BURK</name>
<keyword evidence="4" id="KW-1185">Reference proteome</keyword>
<reference evidence="3 4" key="1">
    <citation type="submission" date="2022-10" db="EMBL/GenBank/DDBJ databases">
        <title>Paucibacter sp. hw1 Genome sequencing.</title>
        <authorList>
            <person name="Park S."/>
        </authorList>
    </citation>
    <scope>NUCLEOTIDE SEQUENCE [LARGE SCALE GENOMIC DNA]</scope>
    <source>
        <strain evidence="4">hw1</strain>
    </source>
</reference>
<dbReference type="InterPro" id="IPR008993">
    <property type="entry name" value="TIMP-like_OB-fold"/>
</dbReference>
<feature type="repeat" description="TPR" evidence="1">
    <location>
        <begin position="157"/>
        <end position="190"/>
    </location>
</feature>
<protein>
    <submittedName>
        <fullName evidence="3">Tetratricopeptide repeat protein</fullName>
    </submittedName>
</protein>
<dbReference type="Gene3D" id="2.40.50.120">
    <property type="match status" value="1"/>
</dbReference>
<dbReference type="RefSeq" id="WP_273598721.1">
    <property type="nucleotide sequence ID" value="NZ_JAQQXT010000001.1"/>
</dbReference>
<evidence type="ECO:0000256" key="2">
    <source>
        <dbReference type="SAM" id="SignalP"/>
    </source>
</evidence>
<comment type="caution">
    <text evidence="3">The sequence shown here is derived from an EMBL/GenBank/DDBJ whole genome shotgun (WGS) entry which is preliminary data.</text>
</comment>
<dbReference type="SUPFAM" id="SSF48452">
    <property type="entry name" value="TPR-like"/>
    <property type="match status" value="1"/>
</dbReference>
<sequence length="231" mass="25416">MKKTTATVALRFLRLVLLLLCLSPIQAAQACSCPVPRQNPDEGFEKISLVFSGKLLSTRRVEGWTGTQIRSRWLVTQSIKGLALTEVEIDSPPDSAQCGLPDLRIGMHVTLAARGSLRQGFRSDSCTWNQTDWPRLARYRAERQALQTQLQKDPENTNALMAQGQLFLSAGEFDDAIKSFTALLKLAPDMNEARLGRAKALRAVGAVEAARLDEVAEKAKPDQVRPTSGEN</sequence>
<keyword evidence="2" id="KW-0732">Signal</keyword>
<dbReference type="PROSITE" id="PS50005">
    <property type="entry name" value="TPR"/>
    <property type="match status" value="1"/>
</dbReference>
<feature type="signal peptide" evidence="2">
    <location>
        <begin position="1"/>
        <end position="30"/>
    </location>
</feature>
<evidence type="ECO:0000313" key="4">
    <source>
        <dbReference type="Proteomes" id="UP001221189"/>
    </source>
</evidence>
<feature type="chain" id="PRO_5047060432" evidence="2">
    <location>
        <begin position="31"/>
        <end position="231"/>
    </location>
</feature>
<dbReference type="InterPro" id="IPR011990">
    <property type="entry name" value="TPR-like_helical_dom_sf"/>
</dbReference>
<proteinExistence type="predicted"/>
<organism evidence="3 4">
    <name type="scientific">Roseateles albus</name>
    <dbReference type="NCBI Taxonomy" id="2987525"/>
    <lineage>
        <taxon>Bacteria</taxon>
        <taxon>Pseudomonadati</taxon>
        <taxon>Pseudomonadota</taxon>
        <taxon>Betaproteobacteria</taxon>
        <taxon>Burkholderiales</taxon>
        <taxon>Sphaerotilaceae</taxon>
        <taxon>Roseateles</taxon>
    </lineage>
</organism>